<dbReference type="STRING" id="766136.BHF68_00575"/>
<dbReference type="Proteomes" id="UP000094296">
    <property type="component" value="Unassembled WGS sequence"/>
</dbReference>
<evidence type="ECO:0000313" key="8">
    <source>
        <dbReference type="Proteomes" id="UP000094296"/>
    </source>
</evidence>
<comment type="similarity">
    <text evidence="2">Belongs to the UPF0754 family.</text>
</comment>
<evidence type="ECO:0008006" key="9">
    <source>
        <dbReference type="Google" id="ProtNLM"/>
    </source>
</evidence>
<dbReference type="InterPro" id="IPR007383">
    <property type="entry name" value="DUF445"/>
</dbReference>
<feature type="transmembrane region" description="Helical" evidence="6">
    <location>
        <begin position="387"/>
        <end position="408"/>
    </location>
</feature>
<evidence type="ECO:0000256" key="6">
    <source>
        <dbReference type="SAM" id="Phobius"/>
    </source>
</evidence>
<dbReference type="SUPFAM" id="SSF48371">
    <property type="entry name" value="ARM repeat"/>
    <property type="match status" value="1"/>
</dbReference>
<comment type="subcellular location">
    <subcellularLocation>
        <location evidence="1">Endomembrane system</location>
    </subcellularLocation>
</comment>
<dbReference type="InterPro" id="IPR016024">
    <property type="entry name" value="ARM-type_fold"/>
</dbReference>
<keyword evidence="5 6" id="KW-0472">Membrane</keyword>
<evidence type="ECO:0000313" key="7">
    <source>
        <dbReference type="EMBL" id="OEF98217.1"/>
    </source>
</evidence>
<dbReference type="GO" id="GO:0012505">
    <property type="term" value="C:endomembrane system"/>
    <property type="evidence" value="ECO:0007669"/>
    <property type="project" value="UniProtKB-SubCell"/>
</dbReference>
<organism evidence="7 8">
    <name type="scientific">Desulfuribacillus alkaliarsenatis</name>
    <dbReference type="NCBI Taxonomy" id="766136"/>
    <lineage>
        <taxon>Bacteria</taxon>
        <taxon>Bacillati</taxon>
        <taxon>Bacillota</taxon>
        <taxon>Desulfuribacillia</taxon>
        <taxon>Desulfuribacillales</taxon>
        <taxon>Desulfuribacillaceae</taxon>
        <taxon>Desulfuribacillus</taxon>
    </lineage>
</organism>
<keyword evidence="4 6" id="KW-1133">Transmembrane helix</keyword>
<name>A0A1E5G4W1_9FIRM</name>
<evidence type="ECO:0000256" key="4">
    <source>
        <dbReference type="ARBA" id="ARBA00022989"/>
    </source>
</evidence>
<dbReference type="PANTHER" id="PTHR35791:SF1">
    <property type="entry name" value="UPF0754 MEMBRANE PROTEIN YHEB"/>
    <property type="match status" value="1"/>
</dbReference>
<keyword evidence="3 6" id="KW-0812">Transmembrane</keyword>
<reference evidence="7 8" key="1">
    <citation type="submission" date="2016-09" db="EMBL/GenBank/DDBJ databases">
        <title>Draft genome sequence for the type strain of Desulfuribacillus alkaliarsenatis AHT28, an obligately anaerobic, sulfidogenic bacterium isolated from Russian soda lake sediments.</title>
        <authorList>
            <person name="Abin C.A."/>
            <person name="Hollibaugh J.T."/>
        </authorList>
    </citation>
    <scope>NUCLEOTIDE SEQUENCE [LARGE SCALE GENOMIC DNA]</scope>
    <source>
        <strain evidence="7 8">AHT28</strain>
    </source>
</reference>
<evidence type="ECO:0000256" key="1">
    <source>
        <dbReference type="ARBA" id="ARBA00004308"/>
    </source>
</evidence>
<accession>A0A1E5G4W1</accession>
<feature type="transmembrane region" description="Helical" evidence="6">
    <location>
        <begin position="6"/>
        <end position="27"/>
    </location>
</feature>
<evidence type="ECO:0000256" key="3">
    <source>
        <dbReference type="ARBA" id="ARBA00022692"/>
    </source>
</evidence>
<evidence type="ECO:0000256" key="2">
    <source>
        <dbReference type="ARBA" id="ARBA00008053"/>
    </source>
</evidence>
<proteinExistence type="inferred from homology"/>
<dbReference type="Pfam" id="PF04286">
    <property type="entry name" value="DUF445"/>
    <property type="match status" value="1"/>
</dbReference>
<dbReference type="AlphaFoldDB" id="A0A1E5G4W1"/>
<dbReference type="OrthoDB" id="9787430at2"/>
<sequence length="411" mass="46575">MEQPLLYLMIAIVIGGIIGGGTNLLAIKMLFRPYTALYVFNYRLPFTPGVIPNKQGQLAEKIASVVSNYILTPQAISQGLKNTGIQTTIHGSLINQFDKLKHNQEPIGKYLSSLGLKQQTISEYVTSALFRQLIKANNPAFVQGQTQKFIDHFGDIPLNKLLPEALLSSVENNIDKVIPVILKNIANNLEETETKIAIIQMIDQTLEVKNPLLRKLLFTLINDSQLQNQIIKKLQKLIESEAIHNHIEQQLSSHWHKIVSYSLTDLNNKHPEDFAEVLQALNQITHKGLQRSLHSEQLKDTIKEEIERLLIKVWQTRISTFHSLAEPYINNIVDWVVSKVLKHVEENLGELLSQLNIHEIVKQQVSSFPATKLEEMILQVAKKELHYIAYIGVLLGGIMGVIQFLILYNTL</sequence>
<dbReference type="PANTHER" id="PTHR35791">
    <property type="entry name" value="UPF0754 MEMBRANE PROTEIN YHEB"/>
    <property type="match status" value="1"/>
</dbReference>
<protein>
    <recommendedName>
        <fullName evidence="9">DUF445 domain-containing protein</fullName>
    </recommendedName>
</protein>
<comment type="caution">
    <text evidence="7">The sequence shown here is derived from an EMBL/GenBank/DDBJ whole genome shotgun (WGS) entry which is preliminary data.</text>
</comment>
<dbReference type="RefSeq" id="WP_069641709.1">
    <property type="nucleotide sequence ID" value="NZ_MIJE01000001.1"/>
</dbReference>
<keyword evidence="8" id="KW-1185">Reference proteome</keyword>
<evidence type="ECO:0000256" key="5">
    <source>
        <dbReference type="ARBA" id="ARBA00023136"/>
    </source>
</evidence>
<gene>
    <name evidence="7" type="ORF">BHF68_00575</name>
</gene>
<dbReference type="EMBL" id="MIJE01000001">
    <property type="protein sequence ID" value="OEF98217.1"/>
    <property type="molecule type" value="Genomic_DNA"/>
</dbReference>